<feature type="domain" description="N-acetyltransferase" evidence="3">
    <location>
        <begin position="3"/>
        <end position="150"/>
    </location>
</feature>
<keyword evidence="2" id="KW-0012">Acyltransferase</keyword>
<dbReference type="InterPro" id="IPR000182">
    <property type="entry name" value="GNAT_dom"/>
</dbReference>
<dbReference type="Proteomes" id="UP000275401">
    <property type="component" value="Unassembled WGS sequence"/>
</dbReference>
<proteinExistence type="predicted"/>
<protein>
    <submittedName>
        <fullName evidence="4">GNAT family N-acetyltransferase</fullName>
    </submittedName>
</protein>
<evidence type="ECO:0000313" key="5">
    <source>
        <dbReference type="Proteomes" id="UP000275401"/>
    </source>
</evidence>
<organism evidence="4 5">
    <name type="scientific">Streptomyces botrytidirepellens</name>
    <dbReference type="NCBI Taxonomy" id="2486417"/>
    <lineage>
        <taxon>Bacteria</taxon>
        <taxon>Bacillati</taxon>
        <taxon>Actinomycetota</taxon>
        <taxon>Actinomycetes</taxon>
        <taxon>Kitasatosporales</taxon>
        <taxon>Streptomycetaceae</taxon>
        <taxon>Streptomyces</taxon>
    </lineage>
</organism>
<keyword evidence="5" id="KW-1185">Reference proteome</keyword>
<accession>A0A3M8U9C2</accession>
<comment type="caution">
    <text evidence="4">The sequence shown here is derived from an EMBL/GenBank/DDBJ whole genome shotgun (WGS) entry which is preliminary data.</text>
</comment>
<dbReference type="PROSITE" id="PS51186">
    <property type="entry name" value="GNAT"/>
    <property type="match status" value="2"/>
</dbReference>
<sequence>MAAVRRGCAARDGADVRSVVEGVPTAAEIAETSAALDDPSRNQALVTHGGSVVGYVTLRWWEERDGTWLYLHRGHLLPEHRGRGVGTAMLDWAETRIRHLIAQHGTARTAVLGANAMATERDATALLLDAGYRRVFSLVELELPDLRQLPDPGRPLPPGFTLGPVGPADYRAAWQTVVDSYANTPFTETWTFEDFLATADPACWRAVRQGDRTAGVALCSLRRHDRTVGEVEELSVNADFRRLGLGRAVLLAGLRALRAEGATTARLYTGTANPHRSYDLYESVGFRRRNEYVRYRRSN</sequence>
<dbReference type="Gene3D" id="3.40.630.30">
    <property type="match status" value="1"/>
</dbReference>
<reference evidence="4 5" key="1">
    <citation type="submission" date="2018-11" db="EMBL/GenBank/DDBJ databases">
        <title>The Potential of Streptomyces as Biocontrol Agents against the Tomato grey mould, Botrytis cinerea (Gray mold) Frontiers in Microbiology.</title>
        <authorList>
            <person name="Li D."/>
        </authorList>
    </citation>
    <scope>NUCLEOTIDE SEQUENCE [LARGE SCALE GENOMIC DNA]</scope>
    <source>
        <strain evidence="4 5">NEAU-LD23</strain>
    </source>
</reference>
<evidence type="ECO:0000256" key="2">
    <source>
        <dbReference type="ARBA" id="ARBA00023315"/>
    </source>
</evidence>
<dbReference type="CDD" id="cd04301">
    <property type="entry name" value="NAT_SF"/>
    <property type="match status" value="2"/>
</dbReference>
<evidence type="ECO:0000259" key="3">
    <source>
        <dbReference type="PROSITE" id="PS51186"/>
    </source>
</evidence>
<evidence type="ECO:0000313" key="4">
    <source>
        <dbReference type="EMBL" id="RNG00151.1"/>
    </source>
</evidence>
<dbReference type="PANTHER" id="PTHR43877">
    <property type="entry name" value="AMINOALKYLPHOSPHONATE N-ACETYLTRANSFERASE-RELATED-RELATED"/>
    <property type="match status" value="1"/>
</dbReference>
<dbReference type="SUPFAM" id="SSF55729">
    <property type="entry name" value="Acyl-CoA N-acyltransferases (Nat)"/>
    <property type="match status" value="2"/>
</dbReference>
<feature type="domain" description="N-acetyltransferase" evidence="3">
    <location>
        <begin position="160"/>
        <end position="299"/>
    </location>
</feature>
<gene>
    <name evidence="4" type="ORF">EEJ42_35535</name>
</gene>
<evidence type="ECO:0000256" key="1">
    <source>
        <dbReference type="ARBA" id="ARBA00022679"/>
    </source>
</evidence>
<dbReference type="InterPro" id="IPR016181">
    <property type="entry name" value="Acyl_CoA_acyltransferase"/>
</dbReference>
<dbReference type="RefSeq" id="WP_123106333.1">
    <property type="nucleotide sequence ID" value="NZ_RIBZ01000679.1"/>
</dbReference>
<dbReference type="EMBL" id="RIBZ01000679">
    <property type="protein sequence ID" value="RNG00151.1"/>
    <property type="molecule type" value="Genomic_DNA"/>
</dbReference>
<dbReference type="InterPro" id="IPR050832">
    <property type="entry name" value="Bact_Acetyltransf"/>
</dbReference>
<name>A0A3M8U9C2_9ACTN</name>
<dbReference type="GO" id="GO:0016747">
    <property type="term" value="F:acyltransferase activity, transferring groups other than amino-acyl groups"/>
    <property type="evidence" value="ECO:0007669"/>
    <property type="project" value="InterPro"/>
</dbReference>
<dbReference type="Pfam" id="PF00583">
    <property type="entry name" value="Acetyltransf_1"/>
    <property type="match status" value="2"/>
</dbReference>
<keyword evidence="1 4" id="KW-0808">Transferase</keyword>
<dbReference type="AlphaFoldDB" id="A0A3M8U9C2"/>